<keyword evidence="5 6" id="KW-0234">DNA repair</keyword>
<comment type="subunit">
    <text evidence="6">Homotetramer. Forms an RuvA(8)-RuvB(12)-Holliday junction (HJ) complex. HJ DNA is sandwiched between 2 RuvA tetramers; dsDNA enters through RuvA and exits via RuvB. An RuvB hexamer assembles on each DNA strand where it exits the tetramer. Each RuvB hexamer is contacted by two RuvA subunits (via domain III) on 2 adjacent RuvB subunits; this complex drives branch migration. In the full resolvosome a probable DNA-RuvA(4)-RuvB(12)-RuvC(2) complex forms which resolves the HJ.</text>
</comment>
<organism evidence="9 10">
    <name type="scientific">Jonesia denitrificans (strain ATCC 14870 / DSM 20603 / BCRC 15368 / CIP 55.134 / JCM 11481 / NBRC 15587 / NCTC 10816 / Prevot 55134)</name>
    <name type="common">Listeria denitrificans</name>
    <dbReference type="NCBI Taxonomy" id="471856"/>
    <lineage>
        <taxon>Bacteria</taxon>
        <taxon>Bacillati</taxon>
        <taxon>Actinomycetota</taxon>
        <taxon>Actinomycetes</taxon>
        <taxon>Micrococcales</taxon>
        <taxon>Jonesiaceae</taxon>
        <taxon>Jonesia</taxon>
    </lineage>
</organism>
<dbReference type="GO" id="GO:0006281">
    <property type="term" value="P:DNA repair"/>
    <property type="evidence" value="ECO:0007669"/>
    <property type="project" value="UniProtKB-UniRule"/>
</dbReference>
<dbReference type="GO" id="GO:0009378">
    <property type="term" value="F:four-way junction helicase activity"/>
    <property type="evidence" value="ECO:0007669"/>
    <property type="project" value="InterPro"/>
</dbReference>
<dbReference type="Pfam" id="PF07499">
    <property type="entry name" value="RuvA_C"/>
    <property type="match status" value="1"/>
</dbReference>
<dbReference type="Proteomes" id="UP000000628">
    <property type="component" value="Chromosome"/>
</dbReference>
<comment type="similarity">
    <text evidence="6">Belongs to the RuvA family.</text>
</comment>
<dbReference type="NCBIfam" id="TIGR00084">
    <property type="entry name" value="ruvA"/>
    <property type="match status" value="1"/>
</dbReference>
<keyword evidence="9" id="KW-0067">ATP-binding</keyword>
<evidence type="ECO:0000313" key="9">
    <source>
        <dbReference type="EMBL" id="ACV09025.1"/>
    </source>
</evidence>
<dbReference type="HAMAP" id="MF_00031">
    <property type="entry name" value="DNA_HJ_migration_RuvA"/>
    <property type="match status" value="1"/>
</dbReference>
<dbReference type="HOGENOM" id="CLU_087936_2_1_11"/>
<dbReference type="GO" id="GO:0006310">
    <property type="term" value="P:DNA recombination"/>
    <property type="evidence" value="ECO:0007669"/>
    <property type="project" value="UniProtKB-UniRule"/>
</dbReference>
<dbReference type="OrthoDB" id="5293449at2"/>
<dbReference type="Pfam" id="PF01330">
    <property type="entry name" value="RuvA_N"/>
    <property type="match status" value="1"/>
</dbReference>
<dbReference type="Gene3D" id="1.10.8.10">
    <property type="entry name" value="DNA helicase RuvA subunit, C-terminal domain"/>
    <property type="match status" value="1"/>
</dbReference>
<dbReference type="InterPro" id="IPR036267">
    <property type="entry name" value="RuvA_C_sf"/>
</dbReference>
<dbReference type="GO" id="GO:0005737">
    <property type="term" value="C:cytoplasm"/>
    <property type="evidence" value="ECO:0007669"/>
    <property type="project" value="UniProtKB-SubCell"/>
</dbReference>
<keyword evidence="9" id="KW-0347">Helicase</keyword>
<evidence type="ECO:0000256" key="2">
    <source>
        <dbReference type="ARBA" id="ARBA00022763"/>
    </source>
</evidence>
<evidence type="ECO:0000313" key="10">
    <source>
        <dbReference type="Proteomes" id="UP000000628"/>
    </source>
</evidence>
<keyword evidence="9" id="KW-0547">Nucleotide-binding</keyword>
<dbReference type="KEGG" id="jde:Jden_1369"/>
<comment type="function">
    <text evidence="6">The RuvA-RuvB-RuvC complex processes Holliday junction (HJ) DNA during genetic recombination and DNA repair, while the RuvA-RuvB complex plays an important role in the rescue of blocked DNA replication forks via replication fork reversal (RFR). RuvA specifically binds to HJ cruciform DNA, conferring on it an open structure. The RuvB hexamer acts as an ATP-dependent pump, pulling dsDNA into and through the RuvAB complex. HJ branch migration allows RuvC to scan DNA until it finds its consensus sequence, where it cleaves and resolves the cruciform DNA.</text>
</comment>
<evidence type="ECO:0000256" key="1">
    <source>
        <dbReference type="ARBA" id="ARBA00022490"/>
    </source>
</evidence>
<dbReference type="Gene3D" id="1.10.150.20">
    <property type="entry name" value="5' to 3' exonuclease, C-terminal subdomain"/>
    <property type="match status" value="1"/>
</dbReference>
<comment type="domain">
    <text evidence="6">Has three domains with a flexible linker between the domains II and III and assumes an 'L' shape. Domain III is highly mobile and contacts RuvB.</text>
</comment>
<feature type="domain" description="Helix-hairpin-helix DNA-binding motif class 1" evidence="8">
    <location>
        <begin position="107"/>
        <end position="126"/>
    </location>
</feature>
<keyword evidence="1 6" id="KW-0963">Cytoplasm</keyword>
<keyword evidence="2 6" id="KW-0227">DNA damage</keyword>
<dbReference type="InterPro" id="IPR000085">
    <property type="entry name" value="RuvA"/>
</dbReference>
<dbReference type="CDD" id="cd14332">
    <property type="entry name" value="UBA_RuvA_C"/>
    <property type="match status" value="1"/>
</dbReference>
<dbReference type="Pfam" id="PF14520">
    <property type="entry name" value="HHH_5"/>
    <property type="match status" value="1"/>
</dbReference>
<dbReference type="InterPro" id="IPR012340">
    <property type="entry name" value="NA-bd_OB-fold"/>
</dbReference>
<dbReference type="SMART" id="SM00278">
    <property type="entry name" value="HhH1"/>
    <property type="match status" value="2"/>
</dbReference>
<keyword evidence="9" id="KW-0378">Hydrolase</keyword>
<keyword evidence="3 6" id="KW-0238">DNA-binding</keyword>
<dbReference type="InterPro" id="IPR010994">
    <property type="entry name" value="RuvA_2-like"/>
</dbReference>
<comment type="subcellular location">
    <subcellularLocation>
        <location evidence="6">Cytoplasm</location>
    </subcellularLocation>
</comment>
<dbReference type="InterPro" id="IPR011114">
    <property type="entry name" value="RuvA_C"/>
</dbReference>
<evidence type="ECO:0000256" key="4">
    <source>
        <dbReference type="ARBA" id="ARBA00023172"/>
    </source>
</evidence>
<dbReference type="InterPro" id="IPR013849">
    <property type="entry name" value="DNA_helicase_Holl-junc_RuvA_I"/>
</dbReference>
<dbReference type="InterPro" id="IPR003583">
    <property type="entry name" value="Hlx-hairpin-Hlx_DNA-bd_motif"/>
</dbReference>
<dbReference type="Gene3D" id="2.40.50.140">
    <property type="entry name" value="Nucleic acid-binding proteins"/>
    <property type="match status" value="1"/>
</dbReference>
<evidence type="ECO:0000256" key="6">
    <source>
        <dbReference type="HAMAP-Rule" id="MF_00031"/>
    </source>
</evidence>
<dbReference type="SUPFAM" id="SSF47781">
    <property type="entry name" value="RuvA domain 2-like"/>
    <property type="match status" value="1"/>
</dbReference>
<dbReference type="GO" id="GO:0048476">
    <property type="term" value="C:Holliday junction resolvase complex"/>
    <property type="evidence" value="ECO:0007669"/>
    <property type="project" value="UniProtKB-UniRule"/>
</dbReference>
<dbReference type="RefSeq" id="WP_015771653.1">
    <property type="nucleotide sequence ID" value="NC_013174.1"/>
</dbReference>
<reference evidence="9 10" key="1">
    <citation type="journal article" date="2009" name="Stand. Genomic Sci.">
        <title>Complete genome sequence of Jonesia denitrificans type strain (Prevot 55134).</title>
        <authorList>
            <person name="Pukall R."/>
            <person name="Gehrich-Schroter G."/>
            <person name="Lapidus A."/>
            <person name="Nolan M."/>
            <person name="Glavina Del Rio T."/>
            <person name="Lucas S."/>
            <person name="Chen F."/>
            <person name="Tice H."/>
            <person name="Pitluck S."/>
            <person name="Cheng J.F."/>
            <person name="Copeland A."/>
            <person name="Saunders E."/>
            <person name="Brettin T."/>
            <person name="Detter J.C."/>
            <person name="Bruce D."/>
            <person name="Goodwin L."/>
            <person name="Pati A."/>
            <person name="Ivanova N."/>
            <person name="Mavromatis K."/>
            <person name="Ovchinnikova G."/>
            <person name="Chen A."/>
            <person name="Palaniappan K."/>
            <person name="Land M."/>
            <person name="Hauser L."/>
            <person name="Chang Y.J."/>
            <person name="Jeffries C.D."/>
            <person name="Chain P."/>
            <person name="Goker M."/>
            <person name="Bristow J."/>
            <person name="Eisen J.A."/>
            <person name="Markowitz V."/>
            <person name="Hugenholtz P."/>
            <person name="Kyrpides N.C."/>
            <person name="Klenk H.P."/>
            <person name="Han C."/>
        </authorList>
    </citation>
    <scope>NUCLEOTIDE SEQUENCE [LARGE SCALE GENOMIC DNA]</scope>
    <source>
        <strain evidence="10">ATCC 14870 / DSM 20603 / BCRC 15368 / CIP 55.134 / JCM 11481 / NBRC 15587 / NCTC 10816 / Prevot 55134</strain>
    </source>
</reference>
<feature type="region of interest" description="Disordered" evidence="7">
    <location>
        <begin position="130"/>
        <end position="149"/>
    </location>
</feature>
<dbReference type="GO" id="GO:0009379">
    <property type="term" value="C:Holliday junction helicase complex"/>
    <property type="evidence" value="ECO:0007669"/>
    <property type="project" value="InterPro"/>
</dbReference>
<comment type="caution">
    <text evidence="6">Lacks conserved residue(s) required for the propagation of feature annotation.</text>
</comment>
<dbReference type="eggNOG" id="COG0632">
    <property type="taxonomic scope" value="Bacteria"/>
</dbReference>
<gene>
    <name evidence="6" type="primary">ruvA</name>
    <name evidence="9" type="ordered locus">Jden_1369</name>
</gene>
<accession>C7R4G8</accession>
<dbReference type="GO" id="GO:0000400">
    <property type="term" value="F:four-way junction DNA binding"/>
    <property type="evidence" value="ECO:0007669"/>
    <property type="project" value="UniProtKB-UniRule"/>
</dbReference>
<feature type="region of interest" description="Domain III" evidence="6">
    <location>
        <begin position="152"/>
        <end position="205"/>
    </location>
</feature>
<evidence type="ECO:0000256" key="7">
    <source>
        <dbReference type="SAM" id="MobiDB-lite"/>
    </source>
</evidence>
<name>C7R4G8_JONDD</name>
<keyword evidence="10" id="KW-1185">Reference proteome</keyword>
<evidence type="ECO:0000256" key="5">
    <source>
        <dbReference type="ARBA" id="ARBA00023204"/>
    </source>
</evidence>
<dbReference type="SUPFAM" id="SSF46929">
    <property type="entry name" value="DNA helicase RuvA subunit, C-terminal domain"/>
    <property type="match status" value="1"/>
</dbReference>
<feature type="domain" description="Helix-hairpin-helix DNA-binding motif class 1" evidence="8">
    <location>
        <begin position="72"/>
        <end position="91"/>
    </location>
</feature>
<protein>
    <recommendedName>
        <fullName evidence="6">Holliday junction branch migration complex subunit RuvA</fullName>
    </recommendedName>
</protein>
<dbReference type="EMBL" id="CP001706">
    <property type="protein sequence ID" value="ACV09025.1"/>
    <property type="molecule type" value="Genomic_DNA"/>
</dbReference>
<sequence length="205" mass="21955">MIAQLTGIVQKIRLDSAILTVHGVGYLVYATPATLATLREGQDATLWTSLVVREDSMTLFGFTDFDERDVFETVQTVSGVGPRLALAMLAIHPAQALRTAVVHADIKALTKVPGIGPKVAQRIVLELSNRMTPPQSETTQTPTTPTEHDASEQVIDALMSLGWNTKQAENAVDQVRADTGQPIITPAQVPATLRAALKILGGPRA</sequence>
<dbReference type="AlphaFoldDB" id="C7R4G8"/>
<dbReference type="SUPFAM" id="SSF50249">
    <property type="entry name" value="Nucleic acid-binding proteins"/>
    <property type="match status" value="1"/>
</dbReference>
<evidence type="ECO:0000259" key="8">
    <source>
        <dbReference type="SMART" id="SM00278"/>
    </source>
</evidence>
<feature type="compositionally biased region" description="Low complexity" evidence="7">
    <location>
        <begin position="132"/>
        <end position="145"/>
    </location>
</feature>
<dbReference type="STRING" id="471856.Jden_1369"/>
<dbReference type="GO" id="GO:0005524">
    <property type="term" value="F:ATP binding"/>
    <property type="evidence" value="ECO:0007669"/>
    <property type="project" value="InterPro"/>
</dbReference>
<keyword evidence="4 6" id="KW-0233">DNA recombination</keyword>
<proteinExistence type="inferred from homology"/>
<evidence type="ECO:0000256" key="3">
    <source>
        <dbReference type="ARBA" id="ARBA00023125"/>
    </source>
</evidence>